<dbReference type="STRING" id="83401.SAMN05421742_104304"/>
<reference evidence="2" key="1">
    <citation type="submission" date="2016-10" db="EMBL/GenBank/DDBJ databases">
        <authorList>
            <person name="Varghese N."/>
            <person name="Submissions S."/>
        </authorList>
    </citation>
    <scope>NUCLEOTIDE SEQUENCE [LARGE SCALE GENOMIC DNA]</scope>
    <source>
        <strain evidence="2">930I</strain>
    </source>
</reference>
<proteinExistence type="predicted"/>
<sequence length="337" mass="34461">MKLLVRADGDGTMGAGHVLRCLAVAQAWMGRGGTVAWAAAALSPGLADRLAAEGLAVHALAAATDPALLRALAEAERPEVLLVDGYHLGGDHLARLVGATPRLAVIDDDGRLAGPAPDVLINPNVDAAERDYATLRPTAQRLCGPDFALLRAEFTSPAPTPAVWPPRRVLVTLGGADARGLGPTVATAAAARWPAAEVRLLQGPAAPPPPPLAAGITALPPTDRMAEELARADLVLAAAGGTTWEVCHLGRPALLLIAADNQAGLAGWLAGRDLALVVDARRGDWHTSLEEALADLDATPAVETARAAARAQLIDGQGAGRVAEALMSRAALHIGGK</sequence>
<dbReference type="EMBL" id="FNCV01000004">
    <property type="protein sequence ID" value="SDH15348.1"/>
    <property type="molecule type" value="Genomic_DNA"/>
</dbReference>
<dbReference type="RefSeq" id="WP_092618288.1">
    <property type="nucleotide sequence ID" value="NZ_FNCV01000004.1"/>
</dbReference>
<dbReference type="Gene3D" id="3.40.50.11190">
    <property type="match status" value="1"/>
</dbReference>
<evidence type="ECO:0000313" key="1">
    <source>
        <dbReference type="EMBL" id="SDH15348.1"/>
    </source>
</evidence>
<organism evidence="1 2">
    <name type="scientific">Roseospirillum parvum</name>
    <dbReference type="NCBI Taxonomy" id="83401"/>
    <lineage>
        <taxon>Bacteria</taxon>
        <taxon>Pseudomonadati</taxon>
        <taxon>Pseudomonadota</taxon>
        <taxon>Alphaproteobacteria</taxon>
        <taxon>Rhodospirillales</taxon>
        <taxon>Rhodospirillaceae</taxon>
        <taxon>Roseospirillum</taxon>
    </lineage>
</organism>
<protein>
    <submittedName>
        <fullName evidence="1">Spore coat polysaccharide biosynthesis protein SpsG, predicted glycosyltransferase</fullName>
    </submittedName>
</protein>
<dbReference type="SUPFAM" id="SSF53756">
    <property type="entry name" value="UDP-Glycosyltransferase/glycogen phosphorylase"/>
    <property type="match status" value="1"/>
</dbReference>
<keyword evidence="2" id="KW-1185">Reference proteome</keyword>
<evidence type="ECO:0000313" key="2">
    <source>
        <dbReference type="Proteomes" id="UP000217076"/>
    </source>
</evidence>
<dbReference type="Proteomes" id="UP000217076">
    <property type="component" value="Unassembled WGS sequence"/>
</dbReference>
<name>A0A1G8A353_9PROT</name>
<dbReference type="Gene3D" id="3.40.50.2000">
    <property type="entry name" value="Glycogen Phosphorylase B"/>
    <property type="match status" value="1"/>
</dbReference>
<dbReference type="GO" id="GO:0016740">
    <property type="term" value="F:transferase activity"/>
    <property type="evidence" value="ECO:0007669"/>
    <property type="project" value="UniProtKB-KW"/>
</dbReference>
<gene>
    <name evidence="1" type="ORF">SAMN05421742_104304</name>
</gene>
<keyword evidence="1" id="KW-0808">Transferase</keyword>
<accession>A0A1G8A353</accession>
<dbReference type="AlphaFoldDB" id="A0A1G8A353"/>
<dbReference type="OrthoDB" id="9788924at2"/>